<comment type="caution">
    <text evidence="1">The sequence shown here is derived from an EMBL/GenBank/DDBJ whole genome shotgun (WGS) entry which is preliminary data.</text>
</comment>
<name>A0A0L6VT58_9BASI</name>
<accession>A0A0L6VT58</accession>
<dbReference type="EMBL" id="LAVV01000987">
    <property type="protein sequence ID" value="KNZ63888.1"/>
    <property type="molecule type" value="Genomic_DNA"/>
</dbReference>
<keyword evidence="2" id="KW-1185">Reference proteome</keyword>
<protein>
    <submittedName>
        <fullName evidence="1">Uncharacterized protein</fullName>
    </submittedName>
</protein>
<dbReference type="STRING" id="27349.A0A0L6VT58"/>
<sequence length="237" mass="27162">YTELLYLNTDNPFWNNGLTNSHEPWAVDWGTQKGICSLPRLNQGIEEQQRLGWETRRAMRWATTHHQTLKTWLIATLQVLPDEDHDSIPKSIKFLIFHPFLAFTQALAEKVMITKLILHSAFIKITNIQLQWNSGILLSFQDTTTQEGDEQLLRMWKRQWASIHQSHEFGHFSGIPGDLFEGLVQDNISLPENFQSSSHLPASPHEPHDDDDIVSDVENILSNTMLSELIQEGGVQA</sequence>
<evidence type="ECO:0000313" key="2">
    <source>
        <dbReference type="Proteomes" id="UP000037035"/>
    </source>
</evidence>
<organism evidence="1 2">
    <name type="scientific">Puccinia sorghi</name>
    <dbReference type="NCBI Taxonomy" id="27349"/>
    <lineage>
        <taxon>Eukaryota</taxon>
        <taxon>Fungi</taxon>
        <taxon>Dikarya</taxon>
        <taxon>Basidiomycota</taxon>
        <taxon>Pucciniomycotina</taxon>
        <taxon>Pucciniomycetes</taxon>
        <taxon>Pucciniales</taxon>
        <taxon>Pucciniaceae</taxon>
        <taxon>Puccinia</taxon>
    </lineage>
</organism>
<dbReference type="PANTHER" id="PTHR33096:SF1">
    <property type="entry name" value="CXC1-LIKE CYSTEINE CLUSTER ASSOCIATED WITH KDZ TRANSPOSASES DOMAIN-CONTAINING PROTEIN"/>
    <property type="match status" value="1"/>
</dbReference>
<dbReference type="VEuPathDB" id="FungiDB:VP01_1088g5"/>
<evidence type="ECO:0000313" key="1">
    <source>
        <dbReference type="EMBL" id="KNZ63888.1"/>
    </source>
</evidence>
<feature type="non-terminal residue" evidence="1">
    <location>
        <position position="1"/>
    </location>
</feature>
<dbReference type="Proteomes" id="UP000037035">
    <property type="component" value="Unassembled WGS sequence"/>
</dbReference>
<dbReference type="OrthoDB" id="2506732at2759"/>
<reference evidence="1 2" key="1">
    <citation type="submission" date="2015-08" db="EMBL/GenBank/DDBJ databases">
        <title>Next Generation Sequencing and Analysis of the Genome of Puccinia sorghi L Schw, the Causal Agent of Maize Common Rust.</title>
        <authorList>
            <person name="Rochi L."/>
            <person name="Burguener G."/>
            <person name="Darino M."/>
            <person name="Turjanski A."/>
            <person name="Kreff E."/>
            <person name="Dieguez M.J."/>
            <person name="Sacco F."/>
        </authorList>
    </citation>
    <scope>NUCLEOTIDE SEQUENCE [LARGE SCALE GENOMIC DNA]</scope>
    <source>
        <strain evidence="1 2">RO10H11247</strain>
    </source>
</reference>
<proteinExistence type="predicted"/>
<gene>
    <name evidence="1" type="ORF">VP01_1088g5</name>
</gene>
<dbReference type="AlphaFoldDB" id="A0A0L6VT58"/>
<dbReference type="PANTHER" id="PTHR33096">
    <property type="entry name" value="CXC2 DOMAIN-CONTAINING PROTEIN"/>
    <property type="match status" value="1"/>
</dbReference>